<dbReference type="InterPro" id="IPR018202">
    <property type="entry name" value="Ser_caboxypep_ser_AS"/>
</dbReference>
<proteinExistence type="inferred from homology"/>
<protein>
    <recommendedName>
        <fullName evidence="7">Carboxypeptidase</fullName>
        <ecNumber evidence="7">3.4.16.-</ecNumber>
    </recommendedName>
</protein>
<keyword evidence="4" id="KW-0732">Signal</keyword>
<comment type="caution">
    <text evidence="8">The sequence shown here is derived from an EMBL/GenBank/DDBJ whole genome shotgun (WGS) entry which is preliminary data.</text>
</comment>
<dbReference type="PROSITE" id="PS00131">
    <property type="entry name" value="CARBOXYPEPT_SER_SER"/>
    <property type="match status" value="1"/>
</dbReference>
<evidence type="ECO:0000313" key="9">
    <source>
        <dbReference type="Proteomes" id="UP001210925"/>
    </source>
</evidence>
<dbReference type="InterPro" id="IPR029058">
    <property type="entry name" value="AB_hydrolase_fold"/>
</dbReference>
<dbReference type="PANTHER" id="PTHR11802">
    <property type="entry name" value="SERINE PROTEASE FAMILY S10 SERINE CARBOXYPEPTIDASE"/>
    <property type="match status" value="1"/>
</dbReference>
<dbReference type="GO" id="GO:0006508">
    <property type="term" value="P:proteolysis"/>
    <property type="evidence" value="ECO:0007669"/>
    <property type="project" value="UniProtKB-KW"/>
</dbReference>
<keyword evidence="2 7" id="KW-0121">Carboxypeptidase</keyword>
<keyword evidence="9" id="KW-1185">Reference proteome</keyword>
<keyword evidence="6" id="KW-0325">Glycoprotein</keyword>
<evidence type="ECO:0000313" key="8">
    <source>
        <dbReference type="EMBL" id="KAJ3259387.1"/>
    </source>
</evidence>
<evidence type="ECO:0000256" key="6">
    <source>
        <dbReference type="ARBA" id="ARBA00023180"/>
    </source>
</evidence>
<dbReference type="GO" id="GO:0004185">
    <property type="term" value="F:serine-type carboxypeptidase activity"/>
    <property type="evidence" value="ECO:0007669"/>
    <property type="project" value="UniProtKB-UniRule"/>
</dbReference>
<dbReference type="Gene3D" id="1.10.287.410">
    <property type="match status" value="1"/>
</dbReference>
<evidence type="ECO:0000256" key="4">
    <source>
        <dbReference type="ARBA" id="ARBA00022729"/>
    </source>
</evidence>
<gene>
    <name evidence="8" type="ORF">HK103_002290</name>
</gene>
<dbReference type="InterPro" id="IPR001563">
    <property type="entry name" value="Peptidase_S10"/>
</dbReference>
<sequence length="390" mass="44449">MWVAQLLTFVQCMPNQLLDIDTQNTVSSISEFSVFKNPLFPEYSLRVKYPKLCDPTVKQISGYVDISDDRHPVGVGFSYSDTHVDNTTEEIALDVLAFLQTFFYAFKEYSTLDFHITGESYAGHYIPAIAKAIYDSNKKITNAKGSINDGYINLKSLAIGNGITDPIVQYGKYADFGEDKKYGPIFSKKIIKKMRKAFPFCRQLIDACYHFQSNYTCVPATDYCNKHITSYFEKTGLNDYDIRLPPGDTTFDDMGHDLNVWLNTPSIQSELGVNIKNRIGCSDKVGHMFDLQGDEMHNLAKDIPTLLEDGIRVLIYAGDADWICNWIGNKAWTLELEWQGKQEFNDAKDISWVSDITGKKAGEYRRYGNFAFLRVYKSSHFVPLDQVTMY</sequence>
<organism evidence="8 9">
    <name type="scientific">Boothiomyces macroporosus</name>
    <dbReference type="NCBI Taxonomy" id="261099"/>
    <lineage>
        <taxon>Eukaryota</taxon>
        <taxon>Fungi</taxon>
        <taxon>Fungi incertae sedis</taxon>
        <taxon>Chytridiomycota</taxon>
        <taxon>Chytridiomycota incertae sedis</taxon>
        <taxon>Chytridiomycetes</taxon>
        <taxon>Rhizophydiales</taxon>
        <taxon>Terramycetaceae</taxon>
        <taxon>Boothiomyces</taxon>
    </lineage>
</organism>
<evidence type="ECO:0000256" key="5">
    <source>
        <dbReference type="ARBA" id="ARBA00022801"/>
    </source>
</evidence>
<name>A0AAD5UJT1_9FUNG</name>
<dbReference type="Pfam" id="PF00450">
    <property type="entry name" value="Peptidase_S10"/>
    <property type="match status" value="1"/>
</dbReference>
<evidence type="ECO:0000256" key="1">
    <source>
        <dbReference type="ARBA" id="ARBA00009431"/>
    </source>
</evidence>
<reference evidence="8" key="1">
    <citation type="submission" date="2020-05" db="EMBL/GenBank/DDBJ databases">
        <title>Phylogenomic resolution of chytrid fungi.</title>
        <authorList>
            <person name="Stajich J.E."/>
            <person name="Amses K."/>
            <person name="Simmons R."/>
            <person name="Seto K."/>
            <person name="Myers J."/>
            <person name="Bonds A."/>
            <person name="Quandt C.A."/>
            <person name="Barry K."/>
            <person name="Liu P."/>
            <person name="Grigoriev I."/>
            <person name="Longcore J.E."/>
            <person name="James T.Y."/>
        </authorList>
    </citation>
    <scope>NUCLEOTIDE SEQUENCE</scope>
    <source>
        <strain evidence="8">PLAUS21</strain>
    </source>
</reference>
<dbReference type="AlphaFoldDB" id="A0AAD5UJT1"/>
<keyword evidence="3 7" id="KW-0645">Protease</keyword>
<evidence type="ECO:0000256" key="2">
    <source>
        <dbReference type="ARBA" id="ARBA00022645"/>
    </source>
</evidence>
<comment type="similarity">
    <text evidence="1 7">Belongs to the peptidase S10 family.</text>
</comment>
<evidence type="ECO:0000256" key="7">
    <source>
        <dbReference type="RuleBase" id="RU361156"/>
    </source>
</evidence>
<accession>A0AAD5UJT1</accession>
<dbReference type="Gene3D" id="3.40.50.1820">
    <property type="entry name" value="alpha/beta hydrolase"/>
    <property type="match status" value="1"/>
</dbReference>
<evidence type="ECO:0000256" key="3">
    <source>
        <dbReference type="ARBA" id="ARBA00022670"/>
    </source>
</evidence>
<dbReference type="EC" id="3.4.16.-" evidence="7"/>
<keyword evidence="5 7" id="KW-0378">Hydrolase</keyword>
<dbReference type="PRINTS" id="PR00724">
    <property type="entry name" value="CRBOXYPTASEC"/>
</dbReference>
<dbReference type="Proteomes" id="UP001210925">
    <property type="component" value="Unassembled WGS sequence"/>
</dbReference>
<dbReference type="PANTHER" id="PTHR11802:SF113">
    <property type="entry name" value="SERINE CARBOXYPEPTIDASE CTSA-4.1"/>
    <property type="match status" value="1"/>
</dbReference>
<dbReference type="SUPFAM" id="SSF53474">
    <property type="entry name" value="alpha/beta-Hydrolases"/>
    <property type="match status" value="1"/>
</dbReference>
<dbReference type="EMBL" id="JADGKB010000018">
    <property type="protein sequence ID" value="KAJ3259387.1"/>
    <property type="molecule type" value="Genomic_DNA"/>
</dbReference>